<keyword evidence="3 4" id="KW-0175">Coiled coil</keyword>
<evidence type="ECO:0000259" key="5">
    <source>
        <dbReference type="PROSITE" id="PS51406"/>
    </source>
</evidence>
<dbReference type="GO" id="GO:0030971">
    <property type="term" value="F:receptor tyrosine kinase binding"/>
    <property type="evidence" value="ECO:0007669"/>
    <property type="project" value="TreeGrafter"/>
</dbReference>
<gene>
    <name evidence="6" type="ORF">H920_18868</name>
</gene>
<keyword evidence="2" id="KW-0732">Signal</keyword>
<organism evidence="6 7">
    <name type="scientific">Fukomys damarensis</name>
    <name type="common">Damaraland mole rat</name>
    <name type="synonym">Cryptomys damarensis</name>
    <dbReference type="NCBI Taxonomy" id="885580"/>
    <lineage>
        <taxon>Eukaryota</taxon>
        <taxon>Metazoa</taxon>
        <taxon>Chordata</taxon>
        <taxon>Craniata</taxon>
        <taxon>Vertebrata</taxon>
        <taxon>Euteleostomi</taxon>
        <taxon>Mammalia</taxon>
        <taxon>Eutheria</taxon>
        <taxon>Euarchontoglires</taxon>
        <taxon>Glires</taxon>
        <taxon>Rodentia</taxon>
        <taxon>Hystricomorpha</taxon>
        <taxon>Bathyergidae</taxon>
        <taxon>Fukomys</taxon>
    </lineage>
</organism>
<evidence type="ECO:0000313" key="7">
    <source>
        <dbReference type="Proteomes" id="UP000028990"/>
    </source>
</evidence>
<feature type="domain" description="Fibrinogen C-terminal" evidence="5">
    <location>
        <begin position="205"/>
        <end position="286"/>
    </location>
</feature>
<dbReference type="Gene3D" id="3.90.215.10">
    <property type="entry name" value="Gamma Fibrinogen, chain A, domain 1"/>
    <property type="match status" value="1"/>
</dbReference>
<dbReference type="PANTHER" id="PTHR19143:SF31">
    <property type="entry name" value="ANGIOPOIETIN-4"/>
    <property type="match status" value="1"/>
</dbReference>
<dbReference type="InterPro" id="IPR050373">
    <property type="entry name" value="Fibrinogen_C-term_domain"/>
</dbReference>
<accession>A0A091CR12</accession>
<evidence type="ECO:0000256" key="4">
    <source>
        <dbReference type="SAM" id="Coils"/>
    </source>
</evidence>
<dbReference type="GO" id="GO:0007165">
    <property type="term" value="P:signal transduction"/>
    <property type="evidence" value="ECO:0007669"/>
    <property type="project" value="TreeGrafter"/>
</dbReference>
<dbReference type="InterPro" id="IPR002181">
    <property type="entry name" value="Fibrinogen_a/b/g_C_dom"/>
</dbReference>
<feature type="coiled-coil region" evidence="4">
    <location>
        <begin position="137"/>
        <end position="192"/>
    </location>
</feature>
<dbReference type="Pfam" id="PF00147">
    <property type="entry name" value="Fibrinogen_C"/>
    <property type="match status" value="1"/>
</dbReference>
<keyword evidence="1" id="KW-0037">Angiogenesis</keyword>
<dbReference type="InterPro" id="IPR036056">
    <property type="entry name" value="Fibrinogen-like_C"/>
</dbReference>
<evidence type="ECO:0000256" key="3">
    <source>
        <dbReference type="ARBA" id="ARBA00023054"/>
    </source>
</evidence>
<dbReference type="EMBL" id="KN124929">
    <property type="protein sequence ID" value="KFO19755.1"/>
    <property type="molecule type" value="Genomic_DNA"/>
</dbReference>
<evidence type="ECO:0000256" key="1">
    <source>
        <dbReference type="ARBA" id="ARBA00022657"/>
    </source>
</evidence>
<dbReference type="GO" id="GO:0001525">
    <property type="term" value="P:angiogenesis"/>
    <property type="evidence" value="ECO:0007669"/>
    <property type="project" value="UniProtKB-KW"/>
</dbReference>
<dbReference type="SUPFAM" id="SSF56496">
    <property type="entry name" value="Fibrinogen C-terminal domain-like"/>
    <property type="match status" value="1"/>
</dbReference>
<dbReference type="InterPro" id="IPR014716">
    <property type="entry name" value="Fibrinogen_a/b/g_C_1"/>
</dbReference>
<dbReference type="Pfam" id="PF25443">
    <property type="entry name" value="ANG-1"/>
    <property type="match status" value="1"/>
</dbReference>
<keyword evidence="7" id="KW-1185">Reference proteome</keyword>
<dbReference type="PROSITE" id="PS51406">
    <property type="entry name" value="FIBRINOGEN_C_2"/>
    <property type="match status" value="1"/>
</dbReference>
<proteinExistence type="predicted"/>
<evidence type="ECO:0000256" key="2">
    <source>
        <dbReference type="ARBA" id="ARBA00022729"/>
    </source>
</evidence>
<dbReference type="Proteomes" id="UP000028990">
    <property type="component" value="Unassembled WGS sequence"/>
</dbReference>
<sequence>MEKLQNALRNSTQRLQKGKRDNTETGIWYKFGECWRSYIQTLLRPELQQAQQNTVQKHMVPMLELGTSLLNRTTAQTLKLTNMKAQVLNQMLYMENQMLENMLMTDKLEKHLQEQSHTLYQLHGHNSDLETRLCILEAERQAQLRGLRKQKEQLQQLLSHQGSTLASIQGSVQAASRNCSQLQQKQLQLLENLNPLMRLVKHSPGAAEQVFQDCEEIRRSGVNEDGVYTSHIPNLNQTRRVFCVMDTDGGTWTVIQRRENGKVNFERKWEDYKQVTRLPWGEVLQL</sequence>
<reference evidence="6 7" key="1">
    <citation type="submission" date="2013-11" db="EMBL/GenBank/DDBJ databases">
        <title>The Damaraland mole rat (Fukomys damarensis) genome and evolution of African mole rats.</title>
        <authorList>
            <person name="Gladyshev V.N."/>
            <person name="Fang X."/>
        </authorList>
    </citation>
    <scope>NUCLEOTIDE SEQUENCE [LARGE SCALE GENOMIC DNA]</scope>
    <source>
        <tissue evidence="6">Liver</tissue>
    </source>
</reference>
<dbReference type="InterPro" id="IPR057439">
    <property type="entry name" value="ANG-1/2/4"/>
</dbReference>
<dbReference type="AlphaFoldDB" id="A0A091CR12"/>
<dbReference type="PANTHER" id="PTHR19143">
    <property type="entry name" value="FIBRINOGEN/TENASCIN/ANGIOPOEITIN"/>
    <property type="match status" value="1"/>
</dbReference>
<protein>
    <submittedName>
        <fullName evidence="6">Angiopoietin-4</fullName>
    </submittedName>
</protein>
<dbReference type="GO" id="GO:0005615">
    <property type="term" value="C:extracellular space"/>
    <property type="evidence" value="ECO:0007669"/>
    <property type="project" value="TreeGrafter"/>
</dbReference>
<name>A0A091CR12_FUKDA</name>
<evidence type="ECO:0000313" key="6">
    <source>
        <dbReference type="EMBL" id="KFO19755.1"/>
    </source>
</evidence>